<accession>A0A4R0GN99</accession>
<dbReference type="EMBL" id="SJOP01000029">
    <property type="protein sequence ID" value="TCB98142.1"/>
    <property type="molecule type" value="Genomic_DNA"/>
</dbReference>
<dbReference type="AlphaFoldDB" id="A0A4R0GN99"/>
<sequence>MAYGLQIFRDDGSLWISPDVTPLNYMGKIYFANGTVDTGISSSKSLMFFVRHNGPNGAGTFIPNNSGSTWKITITGSNYSGLIYLFSNTVKNQSGYGVAVYNSSGEMTWNTDMLPLQVLKVNNPYGVTQTGSFTVSAGVPVAVNPGICSTWLAVLNPSAGQYIIGAIAAGAYGNTIYGTRIGGEEIVGQRPVYRYKEVFLCIDVSKYP</sequence>
<name>A0A4R0GN99_9ENTR</name>
<dbReference type="OrthoDB" id="6622638at2"/>
<keyword evidence="2" id="KW-1185">Reference proteome</keyword>
<dbReference type="Proteomes" id="UP000291793">
    <property type="component" value="Unassembled WGS sequence"/>
</dbReference>
<dbReference type="RefSeq" id="WP_131413435.1">
    <property type="nucleotide sequence ID" value="NZ_SJOP01000029.1"/>
</dbReference>
<gene>
    <name evidence="1" type="ORF">E0L21_22505</name>
</gene>
<organism evidence="1 2">
    <name type="scientific">Kosakonia quasisacchari</name>
    <dbReference type="NCBI Taxonomy" id="2529380"/>
    <lineage>
        <taxon>Bacteria</taxon>
        <taxon>Pseudomonadati</taxon>
        <taxon>Pseudomonadota</taxon>
        <taxon>Gammaproteobacteria</taxon>
        <taxon>Enterobacterales</taxon>
        <taxon>Enterobacteriaceae</taxon>
        <taxon>Kosakonia</taxon>
    </lineage>
</organism>
<proteinExistence type="predicted"/>
<evidence type="ECO:0000313" key="2">
    <source>
        <dbReference type="Proteomes" id="UP000291793"/>
    </source>
</evidence>
<evidence type="ECO:0000313" key="1">
    <source>
        <dbReference type="EMBL" id="TCB98142.1"/>
    </source>
</evidence>
<protein>
    <submittedName>
        <fullName evidence="1">Uncharacterized protein</fullName>
    </submittedName>
</protein>
<comment type="caution">
    <text evidence="1">The sequence shown here is derived from an EMBL/GenBank/DDBJ whole genome shotgun (WGS) entry which is preliminary data.</text>
</comment>
<reference evidence="1 2" key="1">
    <citation type="submission" date="2019-02" db="EMBL/GenBank/DDBJ databases">
        <title>The draft genome of Kosakonia quasisacchari strain WCHKQ120001.</title>
        <authorList>
            <person name="Wang C."/>
            <person name="Feng Y."/>
            <person name="Zong Z."/>
        </authorList>
    </citation>
    <scope>NUCLEOTIDE SEQUENCE [LARGE SCALE GENOMIC DNA]</scope>
    <source>
        <strain evidence="1 2">WCHKQ120001</strain>
    </source>
</reference>